<sequence>MEPELRITYWIVLVGNGHEVRRLRVDYSAADNTETAVRARITAMLSPDWTVDACFSVYASPQTVAFLDALLAAGLGC</sequence>
<proteinExistence type="predicted"/>
<protein>
    <submittedName>
        <fullName evidence="1">Uncharacterized protein</fullName>
    </submittedName>
</protein>
<evidence type="ECO:0000313" key="1">
    <source>
        <dbReference type="EMBL" id="BCK58341.1"/>
    </source>
</evidence>
<dbReference type="KEGG" id="nwl:NWFMUON74_61130"/>
<organism evidence="1 2">
    <name type="scientific">Nocardia wallacei</name>
    <dbReference type="NCBI Taxonomy" id="480035"/>
    <lineage>
        <taxon>Bacteria</taxon>
        <taxon>Bacillati</taxon>
        <taxon>Actinomycetota</taxon>
        <taxon>Actinomycetes</taxon>
        <taxon>Mycobacteriales</taxon>
        <taxon>Nocardiaceae</taxon>
        <taxon>Nocardia</taxon>
    </lineage>
</organism>
<name>A0A7G1KTT3_9NOCA</name>
<accession>A0A7G1KTT3</accession>
<dbReference type="AlphaFoldDB" id="A0A7G1KTT3"/>
<reference evidence="1 2" key="1">
    <citation type="submission" date="2020-08" db="EMBL/GenBank/DDBJ databases">
        <title>Genome Sequencing of Nocardia wallacei strain FMUON74 and assembly.</title>
        <authorList>
            <person name="Toyokawa M."/>
            <person name="Uesaka K."/>
        </authorList>
    </citation>
    <scope>NUCLEOTIDE SEQUENCE [LARGE SCALE GENOMIC DNA]</scope>
    <source>
        <strain evidence="1 2">FMUON74</strain>
    </source>
</reference>
<dbReference type="Proteomes" id="UP000516173">
    <property type="component" value="Chromosome"/>
</dbReference>
<dbReference type="EMBL" id="AP023396">
    <property type="protein sequence ID" value="BCK58341.1"/>
    <property type="molecule type" value="Genomic_DNA"/>
</dbReference>
<evidence type="ECO:0000313" key="2">
    <source>
        <dbReference type="Proteomes" id="UP000516173"/>
    </source>
</evidence>
<keyword evidence="2" id="KW-1185">Reference proteome</keyword>
<gene>
    <name evidence="1" type="ORF">NWFMUON74_61130</name>
</gene>